<dbReference type="RefSeq" id="WP_159372319.1">
    <property type="nucleotide sequence ID" value="NZ_CP047267.1"/>
</dbReference>
<dbReference type="Pfam" id="PF04326">
    <property type="entry name" value="SLFN_AlbA_2"/>
    <property type="match status" value="1"/>
</dbReference>
<feature type="domain" description="Schlafen AlbA-2" evidence="2">
    <location>
        <begin position="16"/>
        <end position="125"/>
    </location>
</feature>
<protein>
    <submittedName>
        <fullName evidence="4">Transcriptional regulator</fullName>
    </submittedName>
</protein>
<feature type="domain" description="Filamentation induced by cAMP protein Fic-like C-terminal" evidence="3">
    <location>
        <begin position="417"/>
        <end position="478"/>
    </location>
</feature>
<proteinExistence type="predicted"/>
<dbReference type="Pfam" id="PF13749">
    <property type="entry name" value="HATPase_c_4"/>
    <property type="match status" value="1"/>
</dbReference>
<accession>A0AAJ4B4X1</accession>
<dbReference type="Pfam" id="PF21247">
    <property type="entry name" value="Fic-like_C"/>
    <property type="match status" value="1"/>
</dbReference>
<dbReference type="PANTHER" id="PTHR30595:SF6">
    <property type="entry name" value="SCHLAFEN ALBA-2 DOMAIN-CONTAINING PROTEIN"/>
    <property type="match status" value="1"/>
</dbReference>
<dbReference type="InterPro" id="IPR049514">
    <property type="entry name" value="Fic-like_C"/>
</dbReference>
<evidence type="ECO:0000313" key="4">
    <source>
        <dbReference type="EMBL" id="QHF10732.1"/>
    </source>
</evidence>
<dbReference type="InterPro" id="IPR038461">
    <property type="entry name" value="Schlafen_AlbA_2_dom_sf"/>
</dbReference>
<dbReference type="Gene3D" id="3.30.565.60">
    <property type="match status" value="1"/>
</dbReference>
<gene>
    <name evidence="4" type="ORF">N026_26175</name>
</gene>
<reference evidence="4 5" key="1">
    <citation type="journal article" date="2014" name="Genome Announc.">
        <title>Draft Genome Sequences of a Phylogenetically Diverse Suite of Pseudomonas syringae Strains from Multiple Source Populations.</title>
        <authorList>
            <person name="Baltrus D.A."/>
            <person name="Yourstone S."/>
            <person name="Lind A."/>
            <person name="Guilbaud C."/>
            <person name="Sands D.C."/>
            <person name="Jones C.D."/>
            <person name="Morris C.E."/>
            <person name="Dangl J.L."/>
        </authorList>
    </citation>
    <scope>NUCLEOTIDE SEQUENCE [LARGE SCALE GENOMIC DNA]</scope>
    <source>
        <strain evidence="4 5">UB303</strain>
    </source>
</reference>
<dbReference type="PANTHER" id="PTHR30595">
    <property type="entry name" value="GLPR-RELATED TRANSCRIPTIONAL REPRESSOR"/>
    <property type="match status" value="1"/>
</dbReference>
<evidence type="ECO:0000313" key="5">
    <source>
        <dbReference type="Proteomes" id="UP000464688"/>
    </source>
</evidence>
<organism evidence="4 5">
    <name type="scientific">Pseudomonas syringae UB303</name>
    <dbReference type="NCBI Taxonomy" id="1357287"/>
    <lineage>
        <taxon>Bacteria</taxon>
        <taxon>Pseudomonadati</taxon>
        <taxon>Pseudomonadota</taxon>
        <taxon>Gammaproteobacteria</taxon>
        <taxon>Pseudomonadales</taxon>
        <taxon>Pseudomonadaceae</taxon>
        <taxon>Pseudomonas</taxon>
        <taxon>Pseudomonas syringae</taxon>
    </lineage>
</organism>
<evidence type="ECO:0000259" key="3">
    <source>
        <dbReference type="Pfam" id="PF21247"/>
    </source>
</evidence>
<dbReference type="AlphaFoldDB" id="A0AAJ4B4X1"/>
<evidence type="ECO:0000256" key="1">
    <source>
        <dbReference type="SAM" id="MobiDB-lite"/>
    </source>
</evidence>
<dbReference type="Gene3D" id="3.30.950.30">
    <property type="entry name" value="Schlafen, AAA domain"/>
    <property type="match status" value="1"/>
</dbReference>
<evidence type="ECO:0000259" key="2">
    <source>
        <dbReference type="Pfam" id="PF04326"/>
    </source>
</evidence>
<name>A0AAJ4B4X1_PSESX</name>
<dbReference type="EMBL" id="CP047267">
    <property type="protein sequence ID" value="QHF10732.1"/>
    <property type="molecule type" value="Genomic_DNA"/>
</dbReference>
<feature type="region of interest" description="Disordered" evidence="1">
    <location>
        <begin position="391"/>
        <end position="413"/>
    </location>
</feature>
<sequence length="491" mass="54758">MSRSPSQLKRLLLLGESQNLELKARASTQICGPHVCAFLNAQGGYLLCGVDDDGQVLGVDDAQRAAQKMESQLKTQIQPPVLFSVEVQEIDDRQVLVIEVPSGKDVPYAFRNDIYIRQGESTVKASVDVIRDMVLRKQIEPERWERLFSSELDEQQLSRTACQKLLSAPRIPLEVRQSEQGLLHQLQLLSLAKYGRLTNAADVLLAQDPVRRHPQARVRAVCYSSKTANEYQDLQHFAGPMTEVIEQLSAFIMRNAPVKARFSQGRNQREDLPLYPEMAIREGIVNAFAHRDYSSFSGGIKVEISPVRLQIWNSGSLPDGVDADKLQQGHISVLRNPDIAHALYLQGYMEKLGRGSVLIRQACEENGLAPPVWYSEGNSGVTLTFLTPEATPEATPEVAPEATPEVAPEATPEVTPEVEKLIVLVNGDIKRIELQHQLKLADAEHFRKHYLSPALEQGVLAMTIPEKPTSSNQRYRLTSLGKIVRKRLDGQ</sequence>
<dbReference type="Proteomes" id="UP000464688">
    <property type="component" value="Chromosome"/>
</dbReference>
<dbReference type="InterPro" id="IPR038475">
    <property type="entry name" value="RecG_C_sf"/>
</dbReference>
<dbReference type="InterPro" id="IPR007421">
    <property type="entry name" value="Schlafen_AlbA_2_dom"/>
</dbReference>